<evidence type="ECO:0000259" key="8">
    <source>
        <dbReference type="Pfam" id="PF00675"/>
    </source>
</evidence>
<dbReference type="SUPFAM" id="SSF63411">
    <property type="entry name" value="LuxS/MPP-like metallohydrolase"/>
    <property type="match status" value="4"/>
</dbReference>
<dbReference type="EMBL" id="JAWRVI010000012">
    <property type="protein sequence ID" value="KAK4091262.1"/>
    <property type="molecule type" value="Genomic_DNA"/>
</dbReference>
<evidence type="ECO:0000259" key="11">
    <source>
        <dbReference type="Pfam" id="PF22456"/>
    </source>
</evidence>
<comment type="similarity">
    <text evidence="1">Belongs to the peptidase M16 family.</text>
</comment>
<feature type="compositionally biased region" description="Low complexity" evidence="7">
    <location>
        <begin position="242"/>
        <end position="263"/>
    </location>
</feature>
<evidence type="ECO:0000256" key="1">
    <source>
        <dbReference type="ARBA" id="ARBA00007261"/>
    </source>
</evidence>
<evidence type="ECO:0000256" key="5">
    <source>
        <dbReference type="ARBA" id="ARBA00022833"/>
    </source>
</evidence>
<feature type="domain" description="Peptidase M16 C-terminal" evidence="9">
    <location>
        <begin position="809"/>
        <end position="988"/>
    </location>
</feature>
<dbReference type="PANTHER" id="PTHR43690">
    <property type="entry name" value="NARDILYSIN"/>
    <property type="match status" value="1"/>
</dbReference>
<evidence type="ECO:0000256" key="4">
    <source>
        <dbReference type="ARBA" id="ARBA00022801"/>
    </source>
</evidence>
<evidence type="ECO:0000313" key="12">
    <source>
        <dbReference type="EMBL" id="KAK4091262.1"/>
    </source>
</evidence>
<keyword evidence="2" id="KW-0645">Protease</keyword>
<reference evidence="12 13" key="1">
    <citation type="journal article" date="2024" name="Microbiol. Resour. Announc.">
        <title>Genome annotations for the ascomycete fungi Trichoderma harzianum, Trichoderma aggressivum, and Purpureocillium lilacinum.</title>
        <authorList>
            <person name="Beijen E.P.W."/>
            <person name="Ohm R.A."/>
        </authorList>
    </citation>
    <scope>NUCLEOTIDE SEQUENCE [LARGE SCALE GENOMIC DNA]</scope>
    <source>
        <strain evidence="12 13">CBS 150709</strain>
    </source>
</reference>
<dbReference type="Pfam" id="PF05193">
    <property type="entry name" value="Peptidase_M16_C"/>
    <property type="match status" value="1"/>
</dbReference>
<protein>
    <recommendedName>
        <fullName evidence="14">A-pheromone processing metallopeptidase Ste23</fullName>
    </recommendedName>
</protein>
<keyword evidence="13" id="KW-1185">Reference proteome</keyword>
<dbReference type="InterPro" id="IPR032632">
    <property type="entry name" value="Peptidase_M16_M"/>
</dbReference>
<dbReference type="InterPro" id="IPR007863">
    <property type="entry name" value="Peptidase_M16_C"/>
</dbReference>
<dbReference type="PANTHER" id="PTHR43690:SF18">
    <property type="entry name" value="INSULIN-DEGRADING ENZYME-RELATED"/>
    <property type="match status" value="1"/>
</dbReference>
<evidence type="ECO:0000256" key="2">
    <source>
        <dbReference type="ARBA" id="ARBA00022670"/>
    </source>
</evidence>
<dbReference type="InterPro" id="IPR054734">
    <property type="entry name" value="PqqF-like_C_4"/>
</dbReference>
<evidence type="ECO:0008006" key="14">
    <source>
        <dbReference type="Google" id="ProtNLM"/>
    </source>
</evidence>
<sequence>MRLAHTSCPCRLNRGLNGRPRAWASPPGLLVVDFLKAEEAFTTKHLVYLVKYTVCASYEFALHVVLPPTLSACMKQDDGALMMDGVAGPAAWTEAMQRTQRSGDELLIVGWDVGFPGTARKGGKPDDWTDRDGGVSTCWVCKQQTRIFLMACERERETSVDSVGSIRRWNALLVARHLDALKLAPSHVAGCTHEAGAGVALVLRNKGMSRPRDLVPTSKEGSIHLSPGPLASLLASERRRPTTGAAGAKQARQARNCRAGATGEARRARRHPDDGAPQWQGPHSQPAGLVTGAMGRLLLAAPWQGVTSSTRTPNREISALVVSCVSIVERRLSPPAHRPAPPGVGALAPVARLAFWTSRWRMPMRHQARRDPPLLAAVSSLCSLVLSCRHRVLLLPALLKGTRPLRQPLLPSPPFASPNRLIRRHAGALQLRSATVTGTGRPSNRQYATPTTKGTALLTPGFTLTATAPARAPSRLPDIATDTPFLVVIAPDPGPLNPLCPLAAPSARAQSDASARWRIPPPAPALEQQACDGAHGLRLRRLGHDRRRRLLPATSPGFLFSPPWRPLNPPYPPHVASLWSGQRCCHSTMPTSQTHGLAPGRQAPVVLLTDRLEKPSLDDRDYRVVRLENDLEALLVHDPETDKASAALDVNVGNFSDEDGMPGMAHAVEHLLFMGTKKFPIENEYGQYLSANSGSSNAYTASTSTNYYFDIAAKPDNDEDPSDSNPSPLREALDRFAQFFIEPLFLSNTLDRELRAVDSENKKNLQNDTWRLHQLEKSLSNPKHPYCHFSTGNFEVLKTIPESQGINVRDKFIEFHAQHYSANRMKLVVLGREPLDVLQKWVVELFSPIVNKKLPPNRWTDEVPFRPEDLGMQCFAKPVMDSRDLNLIFPFIDEEALFESQPSRYISHLIGHEGPGSVMAYVKSKGWANSLSAGAYPVCPGTPGIFEVQIRMTEEGLKNYPEIVKIFFQYVSLLRESPPQEWIFDEQKGMADVDFKFRQKTPASRFTSRTSSVMQKPLPREWLLSGHSRLRTFDPKLINDALGKIRPDNMRMVIVSRNFPGSWDKKEKWYGTEYSHEQIPASLMEGLQQAIALPPSARLAELHLPHKNNFIPNKLEVEKKEVAEPAPAPRLLRNDSVARTWWKKDDTFWVPKANVMVSLKNPIIFATAENSVKARLFTELVRDALEEYSYDAELAGLQYTVCLDSRGLELDISGYNDKLPVLLEQVAVTLRDLEIKDERFDIVKERLTRGYDNWQLQSSYQQVGEYMAWLNAERDFVVEELAVDLQNITADAVRLFHKQMLAQLYIEVYAHGNMYKGEALKVTDMVESILKPRTLPRSQWPIIRSLVLPPGSNFVFNKTLKDPANVNHCVETFFFVADRSDQVARAKTLLIDQMVHEPAFDQLRTKEQLGYIVFSSMRVFATVCGFRFLVQSERTPEYLDRRIEAFLARFGQSLNEMSDTEFEGHKRSLINKRLEKLRNLDQEWSRHWTHISNEYYSFDQAKIDAEHVKSLTKAEMVEFFNQYFSPASNKRARISVHMHARGAGELDLKVIDLLQSLGLNDVPREKRQNVGLLEGYLKDDLKLPESERATITSKAKELGLSQMTHNDEPGAATAGAVSAVDSAEEITDVRQFKAGLFASLGARPIKDLSEFEETDAKL</sequence>
<comment type="caution">
    <text evidence="12">The sequence shown here is derived from an EMBL/GenBank/DDBJ whole genome shotgun (WGS) entry which is preliminary data.</text>
</comment>
<feature type="compositionally biased region" description="Polar residues" evidence="7">
    <location>
        <begin position="436"/>
        <end position="454"/>
    </location>
</feature>
<keyword evidence="5" id="KW-0862">Zinc</keyword>
<accession>A0ABR0C4K7</accession>
<dbReference type="InterPro" id="IPR011765">
    <property type="entry name" value="Pept_M16_N"/>
</dbReference>
<keyword evidence="3" id="KW-0479">Metal-binding</keyword>
<evidence type="ECO:0000259" key="10">
    <source>
        <dbReference type="Pfam" id="PF16187"/>
    </source>
</evidence>
<evidence type="ECO:0000256" key="7">
    <source>
        <dbReference type="SAM" id="MobiDB-lite"/>
    </source>
</evidence>
<keyword evidence="4" id="KW-0378">Hydrolase</keyword>
<feature type="region of interest" description="Disordered" evidence="7">
    <location>
        <begin position="436"/>
        <end position="455"/>
    </location>
</feature>
<evidence type="ECO:0000256" key="6">
    <source>
        <dbReference type="ARBA" id="ARBA00023049"/>
    </source>
</evidence>
<gene>
    <name evidence="12" type="ORF">Purlil1_4276</name>
</gene>
<feature type="region of interest" description="Disordered" evidence="7">
    <location>
        <begin position="211"/>
        <end position="287"/>
    </location>
</feature>
<evidence type="ECO:0000256" key="3">
    <source>
        <dbReference type="ARBA" id="ARBA00022723"/>
    </source>
</evidence>
<evidence type="ECO:0000259" key="9">
    <source>
        <dbReference type="Pfam" id="PF05193"/>
    </source>
</evidence>
<feature type="domain" description="Peptidase M16 N-terminal" evidence="8">
    <location>
        <begin position="634"/>
        <end position="783"/>
    </location>
</feature>
<feature type="domain" description="Coenzyme PQQ synthesis protein F-like C-terminal lobe" evidence="11">
    <location>
        <begin position="1390"/>
        <end position="1488"/>
    </location>
</feature>
<proteinExistence type="inferred from homology"/>
<dbReference type="InterPro" id="IPR050626">
    <property type="entry name" value="Peptidase_M16"/>
</dbReference>
<name>A0ABR0C4K7_PURLI</name>
<feature type="domain" description="Peptidase M16 middle/third" evidence="10">
    <location>
        <begin position="995"/>
        <end position="1281"/>
    </location>
</feature>
<dbReference type="Pfam" id="PF00675">
    <property type="entry name" value="Peptidase_M16"/>
    <property type="match status" value="1"/>
</dbReference>
<evidence type="ECO:0000313" key="13">
    <source>
        <dbReference type="Proteomes" id="UP001287286"/>
    </source>
</evidence>
<dbReference type="Proteomes" id="UP001287286">
    <property type="component" value="Unassembled WGS sequence"/>
</dbReference>
<keyword evidence="6" id="KW-0482">Metalloprotease</keyword>
<dbReference type="Pfam" id="PF16187">
    <property type="entry name" value="Peptidase_M16_M"/>
    <property type="match status" value="1"/>
</dbReference>
<feature type="compositionally biased region" description="Low complexity" evidence="7">
    <location>
        <begin position="225"/>
        <end position="235"/>
    </location>
</feature>
<dbReference type="Pfam" id="PF22456">
    <property type="entry name" value="PqqF-like_C_4"/>
    <property type="match status" value="1"/>
</dbReference>
<dbReference type="InterPro" id="IPR011249">
    <property type="entry name" value="Metalloenz_LuxS/M16"/>
</dbReference>
<organism evidence="12 13">
    <name type="scientific">Purpureocillium lilacinum</name>
    <name type="common">Paecilomyces lilacinus</name>
    <dbReference type="NCBI Taxonomy" id="33203"/>
    <lineage>
        <taxon>Eukaryota</taxon>
        <taxon>Fungi</taxon>
        <taxon>Dikarya</taxon>
        <taxon>Ascomycota</taxon>
        <taxon>Pezizomycotina</taxon>
        <taxon>Sordariomycetes</taxon>
        <taxon>Hypocreomycetidae</taxon>
        <taxon>Hypocreales</taxon>
        <taxon>Ophiocordycipitaceae</taxon>
        <taxon>Purpureocillium</taxon>
    </lineage>
</organism>
<dbReference type="Gene3D" id="3.30.830.10">
    <property type="entry name" value="Metalloenzyme, LuxS/M16 peptidase-like"/>
    <property type="match status" value="4"/>
</dbReference>